<dbReference type="Gene3D" id="3.30.70.100">
    <property type="match status" value="1"/>
</dbReference>
<reference evidence="4" key="1">
    <citation type="journal article" date="2019" name="Int. J. Syst. Evol. Microbiol.">
        <title>The Global Catalogue of Microorganisms (GCM) 10K type strain sequencing project: providing services to taxonomists for standard genome sequencing and annotation.</title>
        <authorList>
            <consortium name="The Broad Institute Genomics Platform"/>
            <consortium name="The Broad Institute Genome Sequencing Center for Infectious Disease"/>
            <person name="Wu L."/>
            <person name="Ma J."/>
        </authorList>
    </citation>
    <scope>NUCLEOTIDE SEQUENCE [LARGE SCALE GENOMIC DNA]</scope>
    <source>
        <strain evidence="4">PCU 347</strain>
    </source>
</reference>
<gene>
    <name evidence="3" type="ORF">ACFPC0_36630</name>
</gene>
<feature type="domain" description="HMA" evidence="2">
    <location>
        <begin position="2"/>
        <end position="66"/>
    </location>
</feature>
<protein>
    <submittedName>
        <fullName evidence="3">Heavy-metal-associated domain-containing protein</fullName>
    </submittedName>
</protein>
<evidence type="ECO:0000313" key="4">
    <source>
        <dbReference type="Proteomes" id="UP001595824"/>
    </source>
</evidence>
<keyword evidence="4" id="KW-1185">Reference proteome</keyword>
<dbReference type="EMBL" id="JBHSDP010000029">
    <property type="protein sequence ID" value="MFC4333191.1"/>
    <property type="molecule type" value="Genomic_DNA"/>
</dbReference>
<organism evidence="3 4">
    <name type="scientific">Streptomyces andamanensis</name>
    <dbReference type="NCBI Taxonomy" id="1565035"/>
    <lineage>
        <taxon>Bacteria</taxon>
        <taxon>Bacillati</taxon>
        <taxon>Actinomycetota</taxon>
        <taxon>Actinomycetes</taxon>
        <taxon>Kitasatosporales</taxon>
        <taxon>Streptomycetaceae</taxon>
        <taxon>Streptomyces</taxon>
    </lineage>
</organism>
<dbReference type="CDD" id="cd00371">
    <property type="entry name" value="HMA"/>
    <property type="match status" value="1"/>
</dbReference>
<accession>A0ABV8TS26</accession>
<keyword evidence="1" id="KW-0479">Metal-binding</keyword>
<dbReference type="RefSeq" id="WP_381744534.1">
    <property type="nucleotide sequence ID" value="NZ_JBHSDP010000029.1"/>
</dbReference>
<dbReference type="InterPro" id="IPR006121">
    <property type="entry name" value="HMA_dom"/>
</dbReference>
<dbReference type="Pfam" id="PF00403">
    <property type="entry name" value="HMA"/>
    <property type="match status" value="1"/>
</dbReference>
<dbReference type="PROSITE" id="PS01047">
    <property type="entry name" value="HMA_1"/>
    <property type="match status" value="1"/>
</dbReference>
<proteinExistence type="predicted"/>
<evidence type="ECO:0000313" key="3">
    <source>
        <dbReference type="EMBL" id="MFC4333191.1"/>
    </source>
</evidence>
<dbReference type="PROSITE" id="PS50846">
    <property type="entry name" value="HMA_2"/>
    <property type="match status" value="1"/>
</dbReference>
<dbReference type="SUPFAM" id="SSF55008">
    <property type="entry name" value="HMA, heavy metal-associated domain"/>
    <property type="match status" value="1"/>
</dbReference>
<sequence>MNRIDYRVSGMTCGHCAAGVTAEVNAVPGVTEVSVDLKSDTVRVTGTSLDDALLRSAIERAGYKAASSVAV</sequence>
<comment type="caution">
    <text evidence="3">The sequence shown here is derived from an EMBL/GenBank/DDBJ whole genome shotgun (WGS) entry which is preliminary data.</text>
</comment>
<evidence type="ECO:0000259" key="2">
    <source>
        <dbReference type="PROSITE" id="PS50846"/>
    </source>
</evidence>
<evidence type="ECO:0000256" key="1">
    <source>
        <dbReference type="ARBA" id="ARBA00022723"/>
    </source>
</evidence>
<dbReference type="InterPro" id="IPR017969">
    <property type="entry name" value="Heavy-metal-associated_CS"/>
</dbReference>
<name>A0ABV8TS26_9ACTN</name>
<dbReference type="Proteomes" id="UP001595824">
    <property type="component" value="Unassembled WGS sequence"/>
</dbReference>
<dbReference type="InterPro" id="IPR036163">
    <property type="entry name" value="HMA_dom_sf"/>
</dbReference>